<dbReference type="PATRIC" id="fig|883079.3.peg.2204"/>
<dbReference type="InterPro" id="IPR000873">
    <property type="entry name" value="AMP-dep_synth/lig_dom"/>
</dbReference>
<dbReference type="OrthoDB" id="9803968at2"/>
<dbReference type="Proteomes" id="UP000001095">
    <property type="component" value="Unassembled WGS sequence"/>
</dbReference>
<gene>
    <name evidence="5" type="ORF">HMPREF9696_02168</name>
</gene>
<accession>K8P3B2</accession>
<dbReference type="AlphaFoldDB" id="K8P3B2"/>
<dbReference type="Gene3D" id="3.40.50.12780">
    <property type="entry name" value="N-terminal domain of ligase-like"/>
    <property type="match status" value="1"/>
</dbReference>
<dbReference type="InterPro" id="IPR025110">
    <property type="entry name" value="AMP-bd_C"/>
</dbReference>
<reference evidence="5 6" key="1">
    <citation type="submission" date="2012-04" db="EMBL/GenBank/DDBJ databases">
        <title>The Genome Sequence of Afipia clevelandensis ATCC 49720.</title>
        <authorList>
            <consortium name="The Broad Institute Genome Sequencing Platform"/>
            <person name="Earl A."/>
            <person name="Ward D."/>
            <person name="Feldgarden M."/>
            <person name="Gevers D."/>
            <person name="Huys G."/>
            <person name="Walker B."/>
            <person name="Young S.K."/>
            <person name="Zeng Q."/>
            <person name="Gargeya S."/>
            <person name="Fitzgerald M."/>
            <person name="Haas B."/>
            <person name="Abouelleil A."/>
            <person name="Alvarado L."/>
            <person name="Arachchi H.M."/>
            <person name="Berlin A."/>
            <person name="Chapman S.B."/>
            <person name="Goldberg J."/>
            <person name="Griggs A."/>
            <person name="Gujja S."/>
            <person name="Hansen M."/>
            <person name="Howarth C."/>
            <person name="Imamovic A."/>
            <person name="Larimer J."/>
            <person name="McCowen C."/>
            <person name="Montmayeur A."/>
            <person name="Murphy C."/>
            <person name="Neiman D."/>
            <person name="Pearson M."/>
            <person name="Priest M."/>
            <person name="Roberts A."/>
            <person name="Saif S."/>
            <person name="Shea T."/>
            <person name="Sisk P."/>
            <person name="Sykes S."/>
            <person name="Wortman J."/>
            <person name="Nusbaum C."/>
            <person name="Birren B."/>
        </authorList>
    </citation>
    <scope>NUCLEOTIDE SEQUENCE [LARGE SCALE GENOMIC DNA]</scope>
    <source>
        <strain evidence="5 6">ATCC 49720</strain>
    </source>
</reference>
<dbReference type="PANTHER" id="PTHR43201:SF5">
    <property type="entry name" value="MEDIUM-CHAIN ACYL-COA LIGASE ACSF2, MITOCHONDRIAL"/>
    <property type="match status" value="1"/>
</dbReference>
<keyword evidence="6" id="KW-1185">Reference proteome</keyword>
<evidence type="ECO:0000313" key="5">
    <source>
        <dbReference type="EMBL" id="EKS35956.1"/>
    </source>
</evidence>
<dbReference type="Pfam" id="PF13193">
    <property type="entry name" value="AMP-binding_C"/>
    <property type="match status" value="1"/>
</dbReference>
<feature type="domain" description="AMP-binding enzyme C-terminal" evidence="4">
    <location>
        <begin position="422"/>
        <end position="496"/>
    </location>
</feature>
<feature type="domain" description="AMP-dependent synthetase/ligase" evidence="3">
    <location>
        <begin position="16"/>
        <end position="371"/>
    </location>
</feature>
<proteinExistence type="inferred from homology"/>
<name>K8P3B2_9BRAD</name>
<evidence type="ECO:0000259" key="3">
    <source>
        <dbReference type="Pfam" id="PF00501"/>
    </source>
</evidence>
<dbReference type="EMBL" id="AGWY01000008">
    <property type="protein sequence ID" value="EKS35956.1"/>
    <property type="molecule type" value="Genomic_DNA"/>
</dbReference>
<dbReference type="InterPro" id="IPR042099">
    <property type="entry name" value="ANL_N_sf"/>
</dbReference>
<comment type="similarity">
    <text evidence="1">Belongs to the ATP-dependent AMP-binding enzyme family.</text>
</comment>
<dbReference type="PROSITE" id="PS00455">
    <property type="entry name" value="AMP_BINDING"/>
    <property type="match status" value="1"/>
</dbReference>
<comment type="caution">
    <text evidence="5">The sequence shown here is derived from an EMBL/GenBank/DDBJ whole genome shotgun (WGS) entry which is preliminary data.</text>
</comment>
<dbReference type="GO" id="GO:0006631">
    <property type="term" value="P:fatty acid metabolic process"/>
    <property type="evidence" value="ECO:0007669"/>
    <property type="project" value="TreeGrafter"/>
</dbReference>
<dbReference type="Gene3D" id="3.30.300.30">
    <property type="match status" value="1"/>
</dbReference>
<organism evidence="5 6">
    <name type="scientific">Afipia clevelandensis ATCC 49720</name>
    <dbReference type="NCBI Taxonomy" id="883079"/>
    <lineage>
        <taxon>Bacteria</taxon>
        <taxon>Pseudomonadati</taxon>
        <taxon>Pseudomonadota</taxon>
        <taxon>Alphaproteobacteria</taxon>
        <taxon>Hyphomicrobiales</taxon>
        <taxon>Nitrobacteraceae</taxon>
        <taxon>Afipia</taxon>
    </lineage>
</organism>
<evidence type="ECO:0008006" key="7">
    <source>
        <dbReference type="Google" id="ProtNLM"/>
    </source>
</evidence>
<dbReference type="InterPro" id="IPR020845">
    <property type="entry name" value="AMP-binding_CS"/>
</dbReference>
<sequence>MDLISNLPARIHGILDEGAKGDASRIAFTDERGVDWSYRRLIDVVELVALEMSRLGVRPGDRVMIVCENSIAAIVLLYASSRLDAWAVITNARLSQNELNLIERDCRPRRVFYTHAVSSDADAHACRRNADIESFTGIGKVKVGELDADSVAERTHQDPSRQVAVVIYTTGTTGRPKGVMLSHRSLAFVACRGKRTDTIHPDDVSLCVMPISHSYGLTLMQGMLFAGAHLKIMPRFSLTQAIEAILSKTLTIFTAVPALLARIVAHVDQAGLRLTPNTLRYVYTGTAPLDLSLRQNVERVFGVVLHNGYGLTETSPTISRTQYAKGSDEINIGPPISGVEIKIVGADGNEVEDGLPGELLVRGPNVMLGYYGQPELTADAIDEHGYLKTGDIVSRNARGEMIMQGRSKELIIRSGFNVYPPEIEAVLNTHPTVLNSAVVGRSVEGNEEIIAFVEPVPGSCIETDDLFTLIEEQLARYKKPQQIIVMPQLPVAPNGKIRKHDLKKYAETAGLAV</sequence>
<evidence type="ECO:0000256" key="2">
    <source>
        <dbReference type="ARBA" id="ARBA00022598"/>
    </source>
</evidence>
<dbReference type="InterPro" id="IPR045851">
    <property type="entry name" value="AMP-bd_C_sf"/>
</dbReference>
<dbReference type="Pfam" id="PF00501">
    <property type="entry name" value="AMP-binding"/>
    <property type="match status" value="1"/>
</dbReference>
<dbReference type="PANTHER" id="PTHR43201">
    <property type="entry name" value="ACYL-COA SYNTHETASE"/>
    <property type="match status" value="1"/>
</dbReference>
<keyword evidence="2" id="KW-0436">Ligase</keyword>
<evidence type="ECO:0000259" key="4">
    <source>
        <dbReference type="Pfam" id="PF13193"/>
    </source>
</evidence>
<dbReference type="HOGENOM" id="CLU_000022_59_0_5"/>
<dbReference type="SUPFAM" id="SSF56801">
    <property type="entry name" value="Acetyl-CoA synthetase-like"/>
    <property type="match status" value="1"/>
</dbReference>
<evidence type="ECO:0000256" key="1">
    <source>
        <dbReference type="ARBA" id="ARBA00006432"/>
    </source>
</evidence>
<dbReference type="GO" id="GO:0031956">
    <property type="term" value="F:medium-chain fatty acid-CoA ligase activity"/>
    <property type="evidence" value="ECO:0007669"/>
    <property type="project" value="TreeGrafter"/>
</dbReference>
<protein>
    <recommendedName>
        <fullName evidence="7">AMP-dependent synthetase/ligase domain-containing protein</fullName>
    </recommendedName>
</protein>
<evidence type="ECO:0000313" key="6">
    <source>
        <dbReference type="Proteomes" id="UP000001095"/>
    </source>
</evidence>